<dbReference type="STRING" id="1484053.SAMN05444274_103139"/>
<name>A0A1M4XVT2_9BACT</name>
<dbReference type="Proteomes" id="UP000184164">
    <property type="component" value="Unassembled WGS sequence"/>
</dbReference>
<sequence>MSRILATKNLCNVSGGVALFLGVAIFIKREIVKS</sequence>
<proteinExistence type="predicted"/>
<accession>A0A1M4XVT2</accession>
<evidence type="ECO:0000256" key="1">
    <source>
        <dbReference type="SAM" id="Phobius"/>
    </source>
</evidence>
<keyword evidence="1" id="KW-0472">Membrane</keyword>
<organism evidence="2 3">
    <name type="scientific">Mariniphaga anaerophila</name>
    <dbReference type="NCBI Taxonomy" id="1484053"/>
    <lineage>
        <taxon>Bacteria</taxon>
        <taxon>Pseudomonadati</taxon>
        <taxon>Bacteroidota</taxon>
        <taxon>Bacteroidia</taxon>
        <taxon>Marinilabiliales</taxon>
        <taxon>Prolixibacteraceae</taxon>
        <taxon>Mariniphaga</taxon>
    </lineage>
</organism>
<keyword evidence="1" id="KW-0812">Transmembrane</keyword>
<gene>
    <name evidence="2" type="ORF">SAMN05444274_103139</name>
</gene>
<keyword evidence="1" id="KW-1133">Transmembrane helix</keyword>
<evidence type="ECO:0000313" key="2">
    <source>
        <dbReference type="EMBL" id="SHE97528.1"/>
    </source>
</evidence>
<keyword evidence="3" id="KW-1185">Reference proteome</keyword>
<dbReference type="AlphaFoldDB" id="A0A1M4XVT2"/>
<evidence type="ECO:0000313" key="3">
    <source>
        <dbReference type="Proteomes" id="UP000184164"/>
    </source>
</evidence>
<reference evidence="2 3" key="1">
    <citation type="submission" date="2016-11" db="EMBL/GenBank/DDBJ databases">
        <authorList>
            <person name="Jaros S."/>
            <person name="Januszkiewicz K."/>
            <person name="Wedrychowicz H."/>
        </authorList>
    </citation>
    <scope>NUCLEOTIDE SEQUENCE [LARGE SCALE GENOMIC DNA]</scope>
    <source>
        <strain evidence="2 3">DSM 26910</strain>
    </source>
</reference>
<feature type="transmembrane region" description="Helical" evidence="1">
    <location>
        <begin position="6"/>
        <end position="27"/>
    </location>
</feature>
<dbReference type="EMBL" id="FQUM01000003">
    <property type="protein sequence ID" value="SHE97528.1"/>
    <property type="molecule type" value="Genomic_DNA"/>
</dbReference>
<protein>
    <submittedName>
        <fullName evidence="2">Uncharacterized protein</fullName>
    </submittedName>
</protein>